<evidence type="ECO:0000313" key="3">
    <source>
        <dbReference type="Proteomes" id="UP000594195"/>
    </source>
</evidence>
<dbReference type="Proteomes" id="UP000594195">
    <property type="component" value="Chromosome"/>
</dbReference>
<reference evidence="2 3" key="1">
    <citation type="submission" date="2019-05" db="EMBL/GenBank/DDBJ databases">
        <title>Chryseobacterium sp. isolated from King George Island, maritime Antarctica.</title>
        <authorList>
            <person name="Peng X."/>
        </authorList>
    </citation>
    <scope>NUCLEOTIDE SEQUENCE [LARGE SCALE GENOMIC DNA]</scope>
    <source>
        <strain evidence="2 3">7-3A</strain>
    </source>
</reference>
<keyword evidence="3" id="KW-1185">Reference proteome</keyword>
<name>A0A7M2YAB9_9FLAO</name>
<protein>
    <recommendedName>
        <fullName evidence="1">PWI domain-containing protein</fullName>
    </recommendedName>
</protein>
<evidence type="ECO:0000259" key="1">
    <source>
        <dbReference type="PROSITE" id="PS51025"/>
    </source>
</evidence>
<organism evidence="2 3">
    <name type="scientific">Kaistella flava</name>
    <name type="common">ex Peng et al. 2021</name>
    <dbReference type="NCBI Taxonomy" id="2038776"/>
    <lineage>
        <taxon>Bacteria</taxon>
        <taxon>Pseudomonadati</taxon>
        <taxon>Bacteroidota</taxon>
        <taxon>Flavobacteriia</taxon>
        <taxon>Flavobacteriales</taxon>
        <taxon>Weeksellaceae</taxon>
        <taxon>Chryseobacterium group</taxon>
        <taxon>Kaistella</taxon>
    </lineage>
</organism>
<sequence>MIFEEKAQKEIPDTDLAELYAKIGKLEIEKIFLKEKLIKVRFMIDLEFYLSKILNYPAIM</sequence>
<feature type="domain" description="PWI" evidence="1">
    <location>
        <begin position="1"/>
        <end position="18"/>
    </location>
</feature>
<dbReference type="AlphaFoldDB" id="A0A7M2YAB9"/>
<proteinExistence type="predicted"/>
<gene>
    <name evidence="2" type="ORF">Q73A0000_09465</name>
</gene>
<dbReference type="RefSeq" id="WP_193810749.1">
    <property type="nucleotide sequence ID" value="NZ_CP040442.1"/>
</dbReference>
<dbReference type="PROSITE" id="PS51025">
    <property type="entry name" value="PWI"/>
    <property type="match status" value="1"/>
</dbReference>
<dbReference type="EMBL" id="CP040442">
    <property type="protein sequence ID" value="QOW10585.1"/>
    <property type="molecule type" value="Genomic_DNA"/>
</dbReference>
<evidence type="ECO:0000313" key="2">
    <source>
        <dbReference type="EMBL" id="QOW10585.1"/>
    </source>
</evidence>
<dbReference type="InterPro" id="IPR002483">
    <property type="entry name" value="PWI_dom"/>
</dbReference>
<accession>A0A7M2YAB9</accession>
<dbReference type="KEGG" id="kfa:Q73A0000_09465"/>